<dbReference type="Proteomes" id="UP000886595">
    <property type="component" value="Unassembled WGS sequence"/>
</dbReference>
<evidence type="ECO:0000313" key="3">
    <source>
        <dbReference type="Proteomes" id="UP000886595"/>
    </source>
</evidence>
<proteinExistence type="predicted"/>
<organism evidence="2 3">
    <name type="scientific">Brassica carinata</name>
    <name type="common">Ethiopian mustard</name>
    <name type="synonym">Abyssinian cabbage</name>
    <dbReference type="NCBI Taxonomy" id="52824"/>
    <lineage>
        <taxon>Eukaryota</taxon>
        <taxon>Viridiplantae</taxon>
        <taxon>Streptophyta</taxon>
        <taxon>Embryophyta</taxon>
        <taxon>Tracheophyta</taxon>
        <taxon>Spermatophyta</taxon>
        <taxon>Magnoliopsida</taxon>
        <taxon>eudicotyledons</taxon>
        <taxon>Gunneridae</taxon>
        <taxon>Pentapetalae</taxon>
        <taxon>rosids</taxon>
        <taxon>malvids</taxon>
        <taxon>Brassicales</taxon>
        <taxon>Brassicaceae</taxon>
        <taxon>Brassiceae</taxon>
        <taxon>Brassica</taxon>
    </lineage>
</organism>
<dbReference type="OrthoDB" id="1937586at2759"/>
<dbReference type="EMBL" id="JAAMPC010000017">
    <property type="protein sequence ID" value="KAG2245874.1"/>
    <property type="molecule type" value="Genomic_DNA"/>
</dbReference>
<dbReference type="AlphaFoldDB" id="A0A8X7P9N1"/>
<evidence type="ECO:0000313" key="2">
    <source>
        <dbReference type="EMBL" id="KAG2245874.1"/>
    </source>
</evidence>
<evidence type="ECO:0000256" key="1">
    <source>
        <dbReference type="SAM" id="MobiDB-lite"/>
    </source>
</evidence>
<feature type="compositionally biased region" description="Polar residues" evidence="1">
    <location>
        <begin position="59"/>
        <end position="73"/>
    </location>
</feature>
<feature type="compositionally biased region" description="Polar residues" evidence="1">
    <location>
        <begin position="118"/>
        <end position="127"/>
    </location>
</feature>
<protein>
    <submittedName>
        <fullName evidence="2">Uncharacterized protein</fullName>
    </submittedName>
</protein>
<name>A0A8X7P9N1_BRACI</name>
<sequence>MVLGCFPLKGKKKRGSVSMKRLDLEESSKPIALPEPPKIPSRNLQSAPPSFRTRAKPSNAETNSRTRVMSAPSSIHGVAEERDLLNHEEQQEEQTRDHPPRGSIKETSPQPLPLPSPKTGSSLKNWGSFKSFNGSSGRLSASAVSGPLPLPPSGSVRSFSYDEVVSACSAFATDRCVSEGLSSVMYMASFGDETSTTSLKKVEATVVRLHVITQSIREFTNEVNTMEAWATPGYSVGDKPRCGH</sequence>
<reference evidence="2 3" key="1">
    <citation type="submission" date="2020-02" db="EMBL/GenBank/DDBJ databases">
        <authorList>
            <person name="Ma Q."/>
            <person name="Huang Y."/>
            <person name="Song X."/>
            <person name="Pei D."/>
        </authorList>
    </citation>
    <scope>NUCLEOTIDE SEQUENCE [LARGE SCALE GENOMIC DNA]</scope>
    <source>
        <strain evidence="2">Sxm20200214</strain>
        <tissue evidence="2">Leaf</tissue>
    </source>
</reference>
<comment type="caution">
    <text evidence="2">The sequence shown here is derived from an EMBL/GenBank/DDBJ whole genome shotgun (WGS) entry which is preliminary data.</text>
</comment>
<feature type="compositionally biased region" description="Basic and acidic residues" evidence="1">
    <location>
        <begin position="78"/>
        <end position="104"/>
    </location>
</feature>
<keyword evidence="3" id="KW-1185">Reference proteome</keyword>
<gene>
    <name evidence="2" type="ORF">Bca52824_085502</name>
</gene>
<feature type="region of interest" description="Disordered" evidence="1">
    <location>
        <begin position="1"/>
        <end position="127"/>
    </location>
</feature>
<dbReference type="Gene3D" id="3.30.200.20">
    <property type="entry name" value="Phosphorylase Kinase, domain 1"/>
    <property type="match status" value="1"/>
</dbReference>
<accession>A0A8X7P9N1</accession>